<proteinExistence type="predicted"/>
<dbReference type="Gene3D" id="2.60.200.20">
    <property type="match status" value="1"/>
</dbReference>
<dbReference type="PROSITE" id="PS50006">
    <property type="entry name" value="FHA_DOMAIN"/>
    <property type="match status" value="1"/>
</dbReference>
<dbReference type="Pfam" id="PF00498">
    <property type="entry name" value="FHA"/>
    <property type="match status" value="1"/>
</dbReference>
<dbReference type="InterPro" id="IPR008984">
    <property type="entry name" value="SMAD_FHA_dom_sf"/>
</dbReference>
<accession>A0ABU0AXG1</accession>
<evidence type="ECO:0000313" key="2">
    <source>
        <dbReference type="EMBL" id="MDQ0285170.1"/>
    </source>
</evidence>
<feature type="domain" description="FHA" evidence="1">
    <location>
        <begin position="163"/>
        <end position="214"/>
    </location>
</feature>
<comment type="caution">
    <text evidence="2">The sequence shown here is derived from an EMBL/GenBank/DDBJ whole genome shotgun (WGS) entry which is preliminary data.</text>
</comment>
<protein>
    <recommendedName>
        <fullName evidence="1">FHA domain-containing protein</fullName>
    </recommendedName>
</protein>
<reference evidence="2 3" key="1">
    <citation type="submission" date="2023-07" db="EMBL/GenBank/DDBJ databases">
        <title>Genomic Encyclopedia of Type Strains, Phase IV (KMG-IV): sequencing the most valuable type-strain genomes for metagenomic binning, comparative biology and taxonomic classification.</title>
        <authorList>
            <person name="Goeker M."/>
        </authorList>
    </citation>
    <scope>NUCLEOTIDE SEQUENCE [LARGE SCALE GENOMIC DNA]</scope>
    <source>
        <strain evidence="2 3">DSM 12396</strain>
    </source>
</reference>
<name>A0ABU0AXG1_9FIRM</name>
<keyword evidence="3" id="KW-1185">Reference proteome</keyword>
<dbReference type="InterPro" id="IPR000253">
    <property type="entry name" value="FHA_dom"/>
</dbReference>
<dbReference type="PANTHER" id="PTHR23308">
    <property type="entry name" value="NUCLEAR INHIBITOR OF PROTEIN PHOSPHATASE-1"/>
    <property type="match status" value="1"/>
</dbReference>
<dbReference type="CDD" id="cd00060">
    <property type="entry name" value="FHA"/>
    <property type="match status" value="1"/>
</dbReference>
<sequence length="240" mass="26584">MTERVIVTVQRQGEREVRDLEVPANVPSGQLAKMIARALSWDARPEGQQPSYKIEAYPPGRVLLLQESLAEAGVWDGAWLVIRTDGASPSVSPAPVPYTPPASFPPVSFPAHSGSSGMSGDNDQTELMNESGTTMVFDQQVTAALKVWRGEQQEIIPINKAEFYIGRNREAVDYCEAANKNIGRVHAKIVFVNGVYYIVDLESKNGTYLNGERLLSNRPYPLKFGDKVRLANVEYLFDQI</sequence>
<dbReference type="Pfam" id="PF08817">
    <property type="entry name" value="YukD"/>
    <property type="match status" value="1"/>
</dbReference>
<dbReference type="InterPro" id="IPR050923">
    <property type="entry name" value="Cell_Proc_Reg/RNA_Proc"/>
</dbReference>
<dbReference type="RefSeq" id="WP_307399121.1">
    <property type="nucleotide sequence ID" value="NZ_JAUSUX010000001.1"/>
</dbReference>
<evidence type="ECO:0000259" key="1">
    <source>
        <dbReference type="PROSITE" id="PS50006"/>
    </source>
</evidence>
<dbReference type="SMART" id="SM00240">
    <property type="entry name" value="FHA"/>
    <property type="match status" value="1"/>
</dbReference>
<organism evidence="2 3">
    <name type="scientific">Desulfofundulus luciae</name>
    <dbReference type="NCBI Taxonomy" id="74702"/>
    <lineage>
        <taxon>Bacteria</taxon>
        <taxon>Bacillati</taxon>
        <taxon>Bacillota</taxon>
        <taxon>Clostridia</taxon>
        <taxon>Eubacteriales</taxon>
        <taxon>Peptococcaceae</taxon>
        <taxon>Desulfofundulus</taxon>
    </lineage>
</organism>
<evidence type="ECO:0000313" key="3">
    <source>
        <dbReference type="Proteomes" id="UP001225644"/>
    </source>
</evidence>
<gene>
    <name evidence="2" type="ORF">J2Z49_000260</name>
</gene>
<dbReference type="SUPFAM" id="SSF49879">
    <property type="entry name" value="SMAD/FHA domain"/>
    <property type="match status" value="1"/>
</dbReference>
<dbReference type="EMBL" id="JAUSUX010000001">
    <property type="protein sequence ID" value="MDQ0285170.1"/>
    <property type="molecule type" value="Genomic_DNA"/>
</dbReference>
<dbReference type="Proteomes" id="UP001225644">
    <property type="component" value="Unassembled WGS sequence"/>
</dbReference>
<dbReference type="InterPro" id="IPR024962">
    <property type="entry name" value="YukD-like"/>
</dbReference>